<dbReference type="GO" id="GO:0055085">
    <property type="term" value="P:transmembrane transport"/>
    <property type="evidence" value="ECO:0007669"/>
    <property type="project" value="InterPro"/>
</dbReference>
<dbReference type="InterPro" id="IPR011547">
    <property type="entry name" value="SLC26A/SulP_dom"/>
</dbReference>
<keyword evidence="4 5" id="KW-0472">Membrane</keyword>
<dbReference type="Proteomes" id="UP000184212">
    <property type="component" value="Unassembled WGS sequence"/>
</dbReference>
<evidence type="ECO:0000256" key="3">
    <source>
        <dbReference type="ARBA" id="ARBA00022989"/>
    </source>
</evidence>
<evidence type="ECO:0000256" key="1">
    <source>
        <dbReference type="ARBA" id="ARBA00004141"/>
    </source>
</evidence>
<feature type="transmembrane region" description="Helical" evidence="5">
    <location>
        <begin position="21"/>
        <end position="39"/>
    </location>
</feature>
<dbReference type="OrthoDB" id="9769739at2"/>
<keyword evidence="2 5" id="KW-0812">Transmembrane</keyword>
<accession>A0A1M5TIQ6</accession>
<feature type="transmembrane region" description="Helical" evidence="5">
    <location>
        <begin position="76"/>
        <end position="94"/>
    </location>
</feature>
<evidence type="ECO:0000256" key="4">
    <source>
        <dbReference type="ARBA" id="ARBA00023136"/>
    </source>
</evidence>
<name>A0A1M5TIQ6_9BACT</name>
<feature type="transmembrane region" description="Helical" evidence="5">
    <location>
        <begin position="337"/>
        <end position="369"/>
    </location>
</feature>
<evidence type="ECO:0000256" key="5">
    <source>
        <dbReference type="SAM" id="Phobius"/>
    </source>
</evidence>
<dbReference type="RefSeq" id="WP_073137742.1">
    <property type="nucleotide sequence ID" value="NZ_FQWQ01000003.1"/>
</dbReference>
<keyword evidence="3 5" id="KW-1133">Transmembrane helix</keyword>
<dbReference type="GO" id="GO:0016020">
    <property type="term" value="C:membrane"/>
    <property type="evidence" value="ECO:0007669"/>
    <property type="project" value="UniProtKB-SubCell"/>
</dbReference>
<dbReference type="STRING" id="947013.SAMN04488109_4107"/>
<evidence type="ECO:0000259" key="6">
    <source>
        <dbReference type="Pfam" id="PF00916"/>
    </source>
</evidence>
<evidence type="ECO:0000313" key="8">
    <source>
        <dbReference type="Proteomes" id="UP000184212"/>
    </source>
</evidence>
<feature type="transmembrane region" description="Helical" evidence="5">
    <location>
        <begin position="245"/>
        <end position="269"/>
    </location>
</feature>
<gene>
    <name evidence="7" type="ORF">SAMN04488109_4107</name>
</gene>
<feature type="transmembrane region" description="Helical" evidence="5">
    <location>
        <begin position="390"/>
        <end position="414"/>
    </location>
</feature>
<feature type="transmembrane region" description="Helical" evidence="5">
    <location>
        <begin position="100"/>
        <end position="120"/>
    </location>
</feature>
<protein>
    <submittedName>
        <fullName evidence="7">Sulfate permease, MFS superfamily</fullName>
    </submittedName>
</protein>
<sequence>MKTLEIPKDGLEGLKQNWRTDALSGFLVFLLALPLSLGIAKASGFDAAMGVLTAMIGGLVVSIFQGGRLTIKGPAAGLITVCAGAVTDLGGLGIEGVSATQLACGAVLVMSVIQVVFGFLKFGSFSDFFPHSAVHGMLAAIGVLIFAKQFPILLGVNPSFTKDLSPIQLYTHIPVFIANANWSIAIVGIGSLIIIFGLPMVGGIFKKIPAPMIVLVIMIPLAMVMDFKGQYKGSLVSIGKFWQNISFNASFAAIGTYVFWKYVFMFLFVNSLESLLTVKAIDGLDPYKRKSDYNKDLKALALGNGISGLLGGLPMISEVARSSANVNNGARTRWANFFHGLFLLISMLVLIPVIEMIPTAALAAMLIAVAYRLASPKEFIGTYKIGPEQFAIFCVTIIVTVAEDLLLGVAAGILTKFAFHIINGAPVASLFKADYTLTENDDEYKVNVKGSATFSNFLGFKKLFNQFKPNKTIIFNFADAKLVDHSFMEQLHHFEDDYHLTGGKLIWEGLDKFNPFSNHPLAARKHTPGNASKLEIRLSTRQIELRRLAEDNDMVFYPQKVKNSLKYRNFPIQTGTKIQYEENILTKYTEFGKVEISDLILTEGDVTKTDTTITVVQVSDIEGTLPHFALEPEKLWNKLSQMTQGKDIDFKNHPEFSRLFYLRGDDENAVREFFREAVLTYLETHDSIHVESHRNRLVVYAKRDKLSPEEIKSVLLFVNGFMKAVGKSETQLA</sequence>
<keyword evidence="8" id="KW-1185">Reference proteome</keyword>
<feature type="transmembrane region" description="Helical" evidence="5">
    <location>
        <begin position="173"/>
        <end position="196"/>
    </location>
</feature>
<feature type="transmembrane region" description="Helical" evidence="5">
    <location>
        <begin position="45"/>
        <end position="64"/>
    </location>
</feature>
<dbReference type="AlphaFoldDB" id="A0A1M5TIQ6"/>
<dbReference type="Pfam" id="PF00916">
    <property type="entry name" value="Sulfate_transp"/>
    <property type="match status" value="1"/>
</dbReference>
<evidence type="ECO:0000313" key="7">
    <source>
        <dbReference type="EMBL" id="SHH50652.1"/>
    </source>
</evidence>
<dbReference type="InterPro" id="IPR001902">
    <property type="entry name" value="SLC26A/SulP_fam"/>
</dbReference>
<comment type="subcellular location">
    <subcellularLocation>
        <location evidence="1">Membrane</location>
        <topology evidence="1">Multi-pass membrane protein</topology>
    </subcellularLocation>
</comment>
<feature type="domain" description="SLC26A/SulP transporter" evidence="6">
    <location>
        <begin position="20"/>
        <end position="396"/>
    </location>
</feature>
<evidence type="ECO:0000256" key="2">
    <source>
        <dbReference type="ARBA" id="ARBA00022692"/>
    </source>
</evidence>
<proteinExistence type="predicted"/>
<reference evidence="7 8" key="1">
    <citation type="submission" date="2016-11" db="EMBL/GenBank/DDBJ databases">
        <authorList>
            <person name="Jaros S."/>
            <person name="Januszkiewicz K."/>
            <person name="Wedrychowicz H."/>
        </authorList>
    </citation>
    <scope>NUCLEOTIDE SEQUENCE [LARGE SCALE GENOMIC DNA]</scope>
    <source>
        <strain evidence="7 8">DSM 24574</strain>
    </source>
</reference>
<dbReference type="EMBL" id="FQWQ01000003">
    <property type="protein sequence ID" value="SHH50652.1"/>
    <property type="molecule type" value="Genomic_DNA"/>
</dbReference>
<dbReference type="PANTHER" id="PTHR11814">
    <property type="entry name" value="SULFATE TRANSPORTER"/>
    <property type="match status" value="1"/>
</dbReference>
<organism evidence="7 8">
    <name type="scientific">Chryseolinea serpens</name>
    <dbReference type="NCBI Taxonomy" id="947013"/>
    <lineage>
        <taxon>Bacteria</taxon>
        <taxon>Pseudomonadati</taxon>
        <taxon>Bacteroidota</taxon>
        <taxon>Cytophagia</taxon>
        <taxon>Cytophagales</taxon>
        <taxon>Fulvivirgaceae</taxon>
        <taxon>Chryseolinea</taxon>
    </lineage>
</organism>
<feature type="transmembrane region" description="Helical" evidence="5">
    <location>
        <begin position="208"/>
        <end position="225"/>
    </location>
</feature>
<feature type="transmembrane region" description="Helical" evidence="5">
    <location>
        <begin position="132"/>
        <end position="153"/>
    </location>
</feature>